<dbReference type="OrthoDB" id="73076at2759"/>
<gene>
    <name evidence="1" type="ORF">BDP27DRAFT_1384505</name>
</gene>
<protein>
    <submittedName>
        <fullName evidence="1">Uncharacterized protein</fullName>
    </submittedName>
</protein>
<evidence type="ECO:0000313" key="2">
    <source>
        <dbReference type="Proteomes" id="UP000772434"/>
    </source>
</evidence>
<name>A0A9P5PP99_9AGAR</name>
<comment type="caution">
    <text evidence="1">The sequence shown here is derived from an EMBL/GenBank/DDBJ whole genome shotgun (WGS) entry which is preliminary data.</text>
</comment>
<keyword evidence="2" id="KW-1185">Reference proteome</keyword>
<organism evidence="1 2">
    <name type="scientific">Rhodocollybia butyracea</name>
    <dbReference type="NCBI Taxonomy" id="206335"/>
    <lineage>
        <taxon>Eukaryota</taxon>
        <taxon>Fungi</taxon>
        <taxon>Dikarya</taxon>
        <taxon>Basidiomycota</taxon>
        <taxon>Agaricomycotina</taxon>
        <taxon>Agaricomycetes</taxon>
        <taxon>Agaricomycetidae</taxon>
        <taxon>Agaricales</taxon>
        <taxon>Marasmiineae</taxon>
        <taxon>Omphalotaceae</taxon>
        <taxon>Rhodocollybia</taxon>
    </lineage>
</organism>
<accession>A0A9P5PP99</accession>
<dbReference type="AlphaFoldDB" id="A0A9P5PP99"/>
<evidence type="ECO:0000313" key="1">
    <source>
        <dbReference type="EMBL" id="KAF9065525.1"/>
    </source>
</evidence>
<proteinExistence type="predicted"/>
<reference evidence="1" key="1">
    <citation type="submission" date="2020-11" db="EMBL/GenBank/DDBJ databases">
        <authorList>
            <consortium name="DOE Joint Genome Institute"/>
            <person name="Ahrendt S."/>
            <person name="Riley R."/>
            <person name="Andreopoulos W."/>
            <person name="Labutti K."/>
            <person name="Pangilinan J."/>
            <person name="Ruiz-Duenas F.J."/>
            <person name="Barrasa J.M."/>
            <person name="Sanchez-Garcia M."/>
            <person name="Camarero S."/>
            <person name="Miyauchi S."/>
            <person name="Serrano A."/>
            <person name="Linde D."/>
            <person name="Babiker R."/>
            <person name="Drula E."/>
            <person name="Ayuso-Fernandez I."/>
            <person name="Pacheco R."/>
            <person name="Padilla G."/>
            <person name="Ferreira P."/>
            <person name="Barriuso J."/>
            <person name="Kellner H."/>
            <person name="Castanera R."/>
            <person name="Alfaro M."/>
            <person name="Ramirez L."/>
            <person name="Pisabarro A.G."/>
            <person name="Kuo A."/>
            <person name="Tritt A."/>
            <person name="Lipzen A."/>
            <person name="He G."/>
            <person name="Yan M."/>
            <person name="Ng V."/>
            <person name="Cullen D."/>
            <person name="Martin F."/>
            <person name="Rosso M.-N."/>
            <person name="Henrissat B."/>
            <person name="Hibbett D."/>
            <person name="Martinez A.T."/>
            <person name="Grigoriev I.V."/>
        </authorList>
    </citation>
    <scope>NUCLEOTIDE SEQUENCE</scope>
    <source>
        <strain evidence="1">AH 40177</strain>
    </source>
</reference>
<sequence>MEAALKKVDQTERGKGMQNFKYAPAFDEFVAILYSHSPHTHTWLSQHFPARTHRSLRTQQSHAPKLPVEICEATFTWAKQYLESLNISDPVAIACDDTKLFSSLGFAISLFGAIDGPREILDIKNVREYMNDSNITKGTKVTNTLLYNPIPLPGFAPIIIAALPITDSCGADALLGPHKQIIFSLLQVGIALASYFCDGTETERKIQHIFEAT</sequence>
<dbReference type="EMBL" id="JADNRY010000102">
    <property type="protein sequence ID" value="KAF9065525.1"/>
    <property type="molecule type" value="Genomic_DNA"/>
</dbReference>
<dbReference type="Proteomes" id="UP000772434">
    <property type="component" value="Unassembled WGS sequence"/>
</dbReference>